<evidence type="ECO:0000313" key="3">
    <source>
        <dbReference type="EMBL" id="CAJ0928489.1"/>
    </source>
</evidence>
<dbReference type="InterPro" id="IPR036186">
    <property type="entry name" value="Serpin_sf"/>
</dbReference>
<dbReference type="Proteomes" id="UP001176940">
    <property type="component" value="Unassembled WGS sequence"/>
</dbReference>
<sequence>MLKSPMMMGNVSREKVKEPGGELVNKGSGRARRSDGNQGKHRVTKRGPALSYPMFTLVTSKDIAESDIMDSISKSISEFSFDLANELRNSESDKNIAVSPTSISAILSLLLLGSTGKTSAQIQKVLHFPEDQTAEKEGFGKLCAKKNEERQEVSFLSQSLLNV</sequence>
<dbReference type="InterPro" id="IPR023796">
    <property type="entry name" value="Serpin_dom"/>
</dbReference>
<keyword evidence="4" id="KW-1185">Reference proteome</keyword>
<dbReference type="Pfam" id="PF00079">
    <property type="entry name" value="Serpin"/>
    <property type="match status" value="1"/>
</dbReference>
<dbReference type="Gene3D" id="3.30.497.10">
    <property type="entry name" value="Antithrombin, subunit I, domain 2"/>
    <property type="match status" value="1"/>
</dbReference>
<gene>
    <name evidence="3" type="ORF">RIMI_LOCUS3478244</name>
</gene>
<protein>
    <recommendedName>
        <fullName evidence="2">Serpin domain-containing protein</fullName>
    </recommendedName>
</protein>
<evidence type="ECO:0000256" key="1">
    <source>
        <dbReference type="SAM" id="MobiDB-lite"/>
    </source>
</evidence>
<proteinExistence type="predicted"/>
<organism evidence="3 4">
    <name type="scientific">Ranitomeya imitator</name>
    <name type="common">mimic poison frog</name>
    <dbReference type="NCBI Taxonomy" id="111125"/>
    <lineage>
        <taxon>Eukaryota</taxon>
        <taxon>Metazoa</taxon>
        <taxon>Chordata</taxon>
        <taxon>Craniata</taxon>
        <taxon>Vertebrata</taxon>
        <taxon>Euteleostomi</taxon>
        <taxon>Amphibia</taxon>
        <taxon>Batrachia</taxon>
        <taxon>Anura</taxon>
        <taxon>Neobatrachia</taxon>
        <taxon>Hyloidea</taxon>
        <taxon>Dendrobatidae</taxon>
        <taxon>Dendrobatinae</taxon>
        <taxon>Ranitomeya</taxon>
    </lineage>
</organism>
<feature type="region of interest" description="Disordered" evidence="1">
    <location>
        <begin position="1"/>
        <end position="46"/>
    </location>
</feature>
<evidence type="ECO:0000259" key="2">
    <source>
        <dbReference type="Pfam" id="PF00079"/>
    </source>
</evidence>
<dbReference type="EMBL" id="CAUEEQ010005236">
    <property type="protein sequence ID" value="CAJ0928489.1"/>
    <property type="molecule type" value="Genomic_DNA"/>
</dbReference>
<feature type="domain" description="Serpin" evidence="2">
    <location>
        <begin position="75"/>
        <end position="155"/>
    </location>
</feature>
<reference evidence="3" key="1">
    <citation type="submission" date="2023-07" db="EMBL/GenBank/DDBJ databases">
        <authorList>
            <person name="Stuckert A."/>
        </authorList>
    </citation>
    <scope>NUCLEOTIDE SEQUENCE</scope>
</reference>
<accession>A0ABN9KYC9</accession>
<comment type="caution">
    <text evidence="3">The sequence shown here is derived from an EMBL/GenBank/DDBJ whole genome shotgun (WGS) entry which is preliminary data.</text>
</comment>
<evidence type="ECO:0000313" key="4">
    <source>
        <dbReference type="Proteomes" id="UP001176940"/>
    </source>
</evidence>
<name>A0ABN9KYC9_9NEOB</name>
<dbReference type="SUPFAM" id="SSF56574">
    <property type="entry name" value="Serpins"/>
    <property type="match status" value="1"/>
</dbReference>
<dbReference type="InterPro" id="IPR042178">
    <property type="entry name" value="Serpin_sf_1"/>
</dbReference>